<feature type="coiled-coil region" evidence="4">
    <location>
        <begin position="235"/>
        <end position="269"/>
    </location>
</feature>
<keyword evidence="4" id="KW-0175">Coiled coil</keyword>
<dbReference type="EMBL" id="RBTP01000062">
    <property type="protein sequence ID" value="RMT78898.1"/>
    <property type="molecule type" value="Genomic_DNA"/>
</dbReference>
<evidence type="ECO:0000256" key="2">
    <source>
        <dbReference type="ARBA" id="ARBA00022747"/>
    </source>
</evidence>
<dbReference type="PANTHER" id="PTHR43140">
    <property type="entry name" value="TYPE-1 RESTRICTION ENZYME ECOKI SPECIFICITY PROTEIN"/>
    <property type="match status" value="1"/>
</dbReference>
<sequence length="564" mass="62794">MTALITDNLPLLAGTPNGIKKLRELILELAVRGKLVPQDPSDEPASELLKRITEEKTRLVAEGKIKKPKSLPDVETLEKLYDLPAGWEWTTLPGAASYQIGKTPPTKEAKYWDDSGLPWVSISDMEHYGEITQTSRRVSEVASKDIFKYQPIPAGTLLMSFKLTVGKVAILGIDAYHNEAIISLSPYNGVSKEYLFRFLPSIALGGQQKNALMGNTLNSESMAQLLIPIPPLAEQQRIVAKIDELMALCDRLEAQQADAESAHAQLVQALLDSLTQTSDATDFAANWQRLAEHFHTLFTTKPSIDAFKQTLLRLAVMGKLVPQDPNDEPASELLKRAKIKKKVIADKWGYREKKLEVSTTEIRSALPQGWELSALGEFSFVKGGKRIPKGRDFCQVKTPYVYLRVTDMKEHGITLDGLRYIDESLHKELARYTISSQDIYVVIVGATIGKCGIVPVELDGAHLTENAAKIMCGELLKEYLLISVKSSYIQDQFMEKIFQQAQPKLALERIETTVLPIPPIAEQHRIVAKVDQLMALCDQLKTRLTQARQLNEQLASTLVQQAVA</sequence>
<dbReference type="GO" id="GO:0003677">
    <property type="term" value="F:DNA binding"/>
    <property type="evidence" value="ECO:0007669"/>
    <property type="project" value="UniProtKB-KW"/>
</dbReference>
<dbReference type="Pfam" id="PF01420">
    <property type="entry name" value="Methylase_S"/>
    <property type="match status" value="2"/>
</dbReference>
<evidence type="ECO:0000256" key="1">
    <source>
        <dbReference type="ARBA" id="ARBA00010923"/>
    </source>
</evidence>
<evidence type="ECO:0000313" key="6">
    <source>
        <dbReference type="EMBL" id="RMT78898.1"/>
    </source>
</evidence>
<proteinExistence type="inferred from homology"/>
<protein>
    <submittedName>
        <fullName evidence="6">Restriction modification system protein containing a DNA specificity domain</fullName>
    </submittedName>
</protein>
<accession>A0A3M5P2P1</accession>
<dbReference type="SUPFAM" id="SSF116734">
    <property type="entry name" value="DNA methylase specificity domain"/>
    <property type="match status" value="2"/>
</dbReference>
<dbReference type="PANTHER" id="PTHR43140:SF1">
    <property type="entry name" value="TYPE I RESTRICTION ENZYME ECOKI SPECIFICITY SUBUNIT"/>
    <property type="match status" value="1"/>
</dbReference>
<dbReference type="InterPro" id="IPR051212">
    <property type="entry name" value="Type-I_RE_S_subunit"/>
</dbReference>
<comment type="caution">
    <text evidence="6">The sequence shown here is derived from an EMBL/GenBank/DDBJ whole genome shotgun (WGS) entry which is preliminary data.</text>
</comment>
<name>A0A3M5P2P1_PSEVI</name>
<dbReference type="InterPro" id="IPR000055">
    <property type="entry name" value="Restrct_endonuc_typeI_TRD"/>
</dbReference>
<feature type="domain" description="Type I restriction modification DNA specificity" evidence="5">
    <location>
        <begin position="86"/>
        <end position="256"/>
    </location>
</feature>
<dbReference type="AlphaFoldDB" id="A0A3M5P2P1"/>
<feature type="domain" description="Type I restriction modification DNA specificity" evidence="5">
    <location>
        <begin position="367"/>
        <end position="545"/>
    </location>
</feature>
<gene>
    <name evidence="6" type="ORF">ALP40_03077</name>
</gene>
<dbReference type="OrthoDB" id="398435at2"/>
<dbReference type="CDD" id="cd17256">
    <property type="entry name" value="RMtype1_S_EcoJA65PI-TRD1-CR1_like"/>
    <property type="match status" value="1"/>
</dbReference>
<dbReference type="CDD" id="cd17244">
    <property type="entry name" value="RMtype1_S_Apa101655I-TRD2-CR2_like"/>
    <property type="match status" value="1"/>
</dbReference>
<dbReference type="RefSeq" id="WP_122209572.1">
    <property type="nucleotide sequence ID" value="NZ_RBTP01000062.1"/>
</dbReference>
<reference evidence="6 7" key="1">
    <citation type="submission" date="2018-08" db="EMBL/GenBank/DDBJ databases">
        <title>Recombination of ecologically and evolutionarily significant loci maintains genetic cohesion in the Pseudomonas syringae species complex.</title>
        <authorList>
            <person name="Dillon M."/>
            <person name="Thakur S."/>
            <person name="Almeida R.N.D."/>
            <person name="Weir B.S."/>
            <person name="Guttman D.S."/>
        </authorList>
    </citation>
    <scope>NUCLEOTIDE SEQUENCE [LARGE SCALE GENOMIC DNA]</scope>
    <source>
        <strain evidence="6 7">ICMP 19473</strain>
    </source>
</reference>
<evidence type="ECO:0000256" key="4">
    <source>
        <dbReference type="SAM" id="Coils"/>
    </source>
</evidence>
<dbReference type="InterPro" id="IPR044946">
    <property type="entry name" value="Restrct_endonuc_typeI_TRD_sf"/>
</dbReference>
<dbReference type="Gene3D" id="3.90.220.20">
    <property type="entry name" value="DNA methylase specificity domains"/>
    <property type="match status" value="2"/>
</dbReference>
<organism evidence="6 7">
    <name type="scientific">Pseudomonas viridiflava</name>
    <name type="common">Phytomonas viridiflava</name>
    <dbReference type="NCBI Taxonomy" id="33069"/>
    <lineage>
        <taxon>Bacteria</taxon>
        <taxon>Pseudomonadati</taxon>
        <taxon>Pseudomonadota</taxon>
        <taxon>Gammaproteobacteria</taxon>
        <taxon>Pseudomonadales</taxon>
        <taxon>Pseudomonadaceae</taxon>
        <taxon>Pseudomonas</taxon>
    </lineage>
</organism>
<dbReference type="Proteomes" id="UP000273854">
    <property type="component" value="Unassembled WGS sequence"/>
</dbReference>
<evidence type="ECO:0000256" key="3">
    <source>
        <dbReference type="ARBA" id="ARBA00023125"/>
    </source>
</evidence>
<evidence type="ECO:0000313" key="7">
    <source>
        <dbReference type="Proteomes" id="UP000273854"/>
    </source>
</evidence>
<dbReference type="GO" id="GO:0009307">
    <property type="term" value="P:DNA restriction-modification system"/>
    <property type="evidence" value="ECO:0007669"/>
    <property type="project" value="UniProtKB-KW"/>
</dbReference>
<feature type="coiled-coil region" evidence="4">
    <location>
        <begin position="530"/>
        <end position="557"/>
    </location>
</feature>
<evidence type="ECO:0000259" key="5">
    <source>
        <dbReference type="Pfam" id="PF01420"/>
    </source>
</evidence>
<keyword evidence="3" id="KW-0238">DNA-binding</keyword>
<comment type="similarity">
    <text evidence="1">Belongs to the type-I restriction system S methylase family.</text>
</comment>
<keyword evidence="2" id="KW-0680">Restriction system</keyword>